<evidence type="ECO:0008006" key="4">
    <source>
        <dbReference type="Google" id="ProtNLM"/>
    </source>
</evidence>
<dbReference type="VEuPathDB" id="FungiDB:GGTG_04325"/>
<evidence type="ECO:0000313" key="2">
    <source>
        <dbReference type="EnsemblFungi" id="EJT79239"/>
    </source>
</evidence>
<dbReference type="EnsemblFungi" id="EJT79239">
    <property type="protein sequence ID" value="EJT79239"/>
    <property type="gene ID" value="GGTG_04325"/>
</dbReference>
<proteinExistence type="predicted"/>
<reference evidence="1" key="2">
    <citation type="submission" date="2010-07" db="EMBL/GenBank/DDBJ databases">
        <authorList>
            <consortium name="The Broad Institute Genome Sequencing Platform"/>
            <consortium name="Broad Institute Genome Sequencing Center for Infectious Disease"/>
            <person name="Ma L.-J."/>
            <person name="Dead R."/>
            <person name="Young S."/>
            <person name="Zeng Q."/>
            <person name="Koehrsen M."/>
            <person name="Alvarado L."/>
            <person name="Berlin A."/>
            <person name="Chapman S.B."/>
            <person name="Chen Z."/>
            <person name="Freedman E."/>
            <person name="Gellesch M."/>
            <person name="Goldberg J."/>
            <person name="Griggs A."/>
            <person name="Gujja S."/>
            <person name="Heilman E.R."/>
            <person name="Heiman D."/>
            <person name="Hepburn T."/>
            <person name="Howarth C."/>
            <person name="Jen D."/>
            <person name="Larson L."/>
            <person name="Mehta T."/>
            <person name="Neiman D."/>
            <person name="Pearson M."/>
            <person name="Roberts A."/>
            <person name="Saif S."/>
            <person name="Shea T."/>
            <person name="Shenoy N."/>
            <person name="Sisk P."/>
            <person name="Stolte C."/>
            <person name="Sykes S."/>
            <person name="Walk T."/>
            <person name="White J."/>
            <person name="Yandava C."/>
            <person name="Haas B."/>
            <person name="Nusbaum C."/>
            <person name="Birren B."/>
        </authorList>
    </citation>
    <scope>NUCLEOTIDE SEQUENCE</scope>
    <source>
        <strain evidence="1">R3-111a-1</strain>
    </source>
</reference>
<reference evidence="3" key="1">
    <citation type="submission" date="2010-07" db="EMBL/GenBank/DDBJ databases">
        <title>The genome sequence of Gaeumannomyces graminis var. tritici strain R3-111a-1.</title>
        <authorList>
            <consortium name="The Broad Institute Genome Sequencing Platform"/>
            <person name="Ma L.-J."/>
            <person name="Dead R."/>
            <person name="Young S."/>
            <person name="Zeng Q."/>
            <person name="Koehrsen M."/>
            <person name="Alvarado L."/>
            <person name="Berlin A."/>
            <person name="Chapman S.B."/>
            <person name="Chen Z."/>
            <person name="Freedman E."/>
            <person name="Gellesch M."/>
            <person name="Goldberg J."/>
            <person name="Griggs A."/>
            <person name="Gujja S."/>
            <person name="Heilman E.R."/>
            <person name="Heiman D."/>
            <person name="Hepburn T."/>
            <person name="Howarth C."/>
            <person name="Jen D."/>
            <person name="Larson L."/>
            <person name="Mehta T."/>
            <person name="Neiman D."/>
            <person name="Pearson M."/>
            <person name="Roberts A."/>
            <person name="Saif S."/>
            <person name="Shea T."/>
            <person name="Shenoy N."/>
            <person name="Sisk P."/>
            <person name="Stolte C."/>
            <person name="Sykes S."/>
            <person name="Walk T."/>
            <person name="White J."/>
            <person name="Yandava C."/>
            <person name="Haas B."/>
            <person name="Nusbaum C."/>
            <person name="Birren B."/>
        </authorList>
    </citation>
    <scope>NUCLEOTIDE SEQUENCE [LARGE SCALE GENOMIC DNA]</scope>
    <source>
        <strain evidence="3">R3-111a-1</strain>
    </source>
</reference>
<evidence type="ECO:0000313" key="1">
    <source>
        <dbReference type="EMBL" id="EJT79239.1"/>
    </source>
</evidence>
<reference evidence="2" key="4">
    <citation type="journal article" date="2015" name="G3 (Bethesda)">
        <title>Genome sequences of three phytopathogenic species of the Magnaporthaceae family of fungi.</title>
        <authorList>
            <person name="Okagaki L.H."/>
            <person name="Nunes C.C."/>
            <person name="Sailsbery J."/>
            <person name="Clay B."/>
            <person name="Brown D."/>
            <person name="John T."/>
            <person name="Oh Y."/>
            <person name="Young N."/>
            <person name="Fitzgerald M."/>
            <person name="Haas B.J."/>
            <person name="Zeng Q."/>
            <person name="Young S."/>
            <person name="Adiconis X."/>
            <person name="Fan L."/>
            <person name="Levin J.Z."/>
            <person name="Mitchell T.K."/>
            <person name="Okubara P.A."/>
            <person name="Farman M.L."/>
            <person name="Kohn L.M."/>
            <person name="Birren B."/>
            <person name="Ma L.-J."/>
            <person name="Dean R.A."/>
        </authorList>
    </citation>
    <scope>NUCLEOTIDE SEQUENCE</scope>
    <source>
        <strain evidence="2">R3-111a-1</strain>
    </source>
</reference>
<keyword evidence="3" id="KW-1185">Reference proteome</keyword>
<dbReference type="OrthoDB" id="5362512at2759"/>
<gene>
    <name evidence="2" type="primary">20344783</name>
    <name evidence="1" type="ORF">GGTG_04325</name>
</gene>
<dbReference type="PANTHER" id="PTHR33112">
    <property type="entry name" value="DOMAIN PROTEIN, PUTATIVE-RELATED"/>
    <property type="match status" value="1"/>
</dbReference>
<evidence type="ECO:0000313" key="3">
    <source>
        <dbReference type="Proteomes" id="UP000006039"/>
    </source>
</evidence>
<dbReference type="PANTHER" id="PTHR33112:SF8">
    <property type="entry name" value="HETEROKARYON INCOMPATIBILITY DOMAIN-CONTAINING PROTEIN"/>
    <property type="match status" value="1"/>
</dbReference>
<dbReference type="HOGENOM" id="CLU_557818_0_0_1"/>
<organism evidence="1">
    <name type="scientific">Gaeumannomyces tritici (strain R3-111a-1)</name>
    <name type="common">Wheat and barley take-all root rot fungus</name>
    <name type="synonym">Gaeumannomyces graminis var. tritici</name>
    <dbReference type="NCBI Taxonomy" id="644352"/>
    <lineage>
        <taxon>Eukaryota</taxon>
        <taxon>Fungi</taxon>
        <taxon>Dikarya</taxon>
        <taxon>Ascomycota</taxon>
        <taxon>Pezizomycotina</taxon>
        <taxon>Sordariomycetes</taxon>
        <taxon>Sordariomycetidae</taxon>
        <taxon>Magnaporthales</taxon>
        <taxon>Magnaporthaceae</taxon>
        <taxon>Gaeumannomyces</taxon>
    </lineage>
</organism>
<dbReference type="Proteomes" id="UP000006039">
    <property type="component" value="Unassembled WGS sequence"/>
</dbReference>
<reference evidence="2" key="5">
    <citation type="submission" date="2018-04" db="UniProtKB">
        <authorList>
            <consortium name="EnsemblFungi"/>
        </authorList>
    </citation>
    <scope>IDENTIFICATION</scope>
    <source>
        <strain evidence="2">R3-111a-1</strain>
    </source>
</reference>
<sequence length="489" mass="54546">MTPSVDAPAHWCSIPPNRVGPSPWPAASTATYRLCGTCEQLDFKHLQRDDSFPSNKAMLEHGLGGIRGNKGTCDLCAVFWHALHKPVGENSDGSYPDQTHVVIHCPDLAWLPHAFRPRPAYKSSYVLASRNNPDPAYAIAILVPPHVLLCQELKDSEWGARAWVFQETYFSRRVVRFGASHIYWACWACREFTACQTSPWHETLDDWMAQEDVFVSSRGSGGHLVRHWMKVLQRYSRTRLTYPSNRFPAIAAVAREWELALGRSYAAGLSVDPESLLWIRRATTRDSDRWGYHHRIEPFMRNTEKFTSHIKPTDIQLLRSGDEHSHHQSALVFSSFVRAATRSPDPVDHGVVPMHGYVETMRGLTYHAVSNPGHDGFVILDDPGSAPIDFELLSIGGCLVEIEPAYNGLNLSLAVERTMKPEHMRAGDLPQNSYRRLGIAFHVRGNFVSTEGYPAPAHALARSRSDIGTYSGCRTCMNGHGLGALIGGG</sequence>
<protein>
    <recommendedName>
        <fullName evidence="4">Heterokaryon incompatibility domain-containing protein</fullName>
    </recommendedName>
</protein>
<dbReference type="AlphaFoldDB" id="J3NSS6"/>
<accession>J3NSS6</accession>
<reference evidence="1" key="3">
    <citation type="submission" date="2010-09" db="EMBL/GenBank/DDBJ databases">
        <title>Annotation of Gaeumannomyces graminis var. tritici R3-111a-1.</title>
        <authorList>
            <consortium name="The Broad Institute Genome Sequencing Platform"/>
            <person name="Ma L.-J."/>
            <person name="Dead R."/>
            <person name="Young S.K."/>
            <person name="Zeng Q."/>
            <person name="Gargeya S."/>
            <person name="Fitzgerald M."/>
            <person name="Haas B."/>
            <person name="Abouelleil A."/>
            <person name="Alvarado L."/>
            <person name="Arachchi H.M."/>
            <person name="Berlin A."/>
            <person name="Brown A."/>
            <person name="Chapman S.B."/>
            <person name="Chen Z."/>
            <person name="Dunbar C."/>
            <person name="Freedman E."/>
            <person name="Gearin G."/>
            <person name="Gellesch M."/>
            <person name="Goldberg J."/>
            <person name="Griggs A."/>
            <person name="Gujja S."/>
            <person name="Heiman D."/>
            <person name="Howarth C."/>
            <person name="Larson L."/>
            <person name="Lui A."/>
            <person name="MacDonald P.J.P."/>
            <person name="Mehta T."/>
            <person name="Montmayeur A."/>
            <person name="Murphy C."/>
            <person name="Neiman D."/>
            <person name="Pearson M."/>
            <person name="Priest M."/>
            <person name="Roberts A."/>
            <person name="Saif S."/>
            <person name="Shea T."/>
            <person name="Shenoy N."/>
            <person name="Sisk P."/>
            <person name="Stolte C."/>
            <person name="Sykes S."/>
            <person name="Yandava C."/>
            <person name="Wortman J."/>
            <person name="Nusbaum C."/>
            <person name="Birren B."/>
        </authorList>
    </citation>
    <scope>NUCLEOTIDE SEQUENCE</scope>
    <source>
        <strain evidence="1">R3-111a-1</strain>
    </source>
</reference>
<dbReference type="EMBL" id="GL385396">
    <property type="protein sequence ID" value="EJT79239.1"/>
    <property type="molecule type" value="Genomic_DNA"/>
</dbReference>
<dbReference type="RefSeq" id="XP_009220384.1">
    <property type="nucleotide sequence ID" value="XM_009222120.1"/>
</dbReference>
<name>J3NSS6_GAET3</name>
<dbReference type="GeneID" id="20344783"/>